<gene>
    <name evidence="1" type="ORF">OCU04_000489</name>
</gene>
<accession>A0A9X0AW84</accession>
<evidence type="ECO:0000313" key="1">
    <source>
        <dbReference type="EMBL" id="KAJ8070094.1"/>
    </source>
</evidence>
<dbReference type="EMBL" id="JAPEIS010000001">
    <property type="protein sequence ID" value="KAJ8070094.1"/>
    <property type="molecule type" value="Genomic_DNA"/>
</dbReference>
<sequence>MSYVRYEMDEKIKQERRMPVTSLQSTVLEYISIALSKCRGFIDPSQLSYHPLTERGRRRGVFSLAIMTPSCYHIRSSKHISSLFSLASPSTLNCCDVLRLNVGEQFVSMTYMCISNCQPDDKDLQYICPSKSNHTDQMKETLG</sequence>
<reference evidence="1" key="1">
    <citation type="submission" date="2022-11" db="EMBL/GenBank/DDBJ databases">
        <title>Genome Resource of Sclerotinia nivalis Strain SnTB1, a Plant Pathogen Isolated from American Ginseng.</title>
        <authorList>
            <person name="Fan S."/>
        </authorList>
    </citation>
    <scope>NUCLEOTIDE SEQUENCE</scope>
    <source>
        <strain evidence="1">SnTB1</strain>
    </source>
</reference>
<dbReference type="Proteomes" id="UP001152300">
    <property type="component" value="Unassembled WGS sequence"/>
</dbReference>
<protein>
    <submittedName>
        <fullName evidence="1">Uncharacterized protein</fullName>
    </submittedName>
</protein>
<dbReference type="AlphaFoldDB" id="A0A9X0AW84"/>
<organism evidence="1 2">
    <name type="scientific">Sclerotinia nivalis</name>
    <dbReference type="NCBI Taxonomy" id="352851"/>
    <lineage>
        <taxon>Eukaryota</taxon>
        <taxon>Fungi</taxon>
        <taxon>Dikarya</taxon>
        <taxon>Ascomycota</taxon>
        <taxon>Pezizomycotina</taxon>
        <taxon>Leotiomycetes</taxon>
        <taxon>Helotiales</taxon>
        <taxon>Sclerotiniaceae</taxon>
        <taxon>Sclerotinia</taxon>
    </lineage>
</organism>
<proteinExistence type="predicted"/>
<evidence type="ECO:0000313" key="2">
    <source>
        <dbReference type="Proteomes" id="UP001152300"/>
    </source>
</evidence>
<comment type="caution">
    <text evidence="1">The sequence shown here is derived from an EMBL/GenBank/DDBJ whole genome shotgun (WGS) entry which is preliminary data.</text>
</comment>
<keyword evidence="2" id="KW-1185">Reference proteome</keyword>
<name>A0A9X0AW84_9HELO</name>